<dbReference type="GO" id="GO:0034040">
    <property type="term" value="F:ATPase-coupled lipid transmembrane transporter activity"/>
    <property type="evidence" value="ECO:0007669"/>
    <property type="project" value="TreeGrafter"/>
</dbReference>
<evidence type="ECO:0000256" key="3">
    <source>
        <dbReference type="ARBA" id="ARBA00022741"/>
    </source>
</evidence>
<evidence type="ECO:0000256" key="2">
    <source>
        <dbReference type="ARBA" id="ARBA00022692"/>
    </source>
</evidence>
<dbReference type="PROSITE" id="PS50893">
    <property type="entry name" value="ABC_TRANSPORTER_2"/>
    <property type="match status" value="1"/>
</dbReference>
<organism evidence="10 11">
    <name type="scientific">Cereibacter changlensis</name>
    <dbReference type="NCBI Taxonomy" id="402884"/>
    <lineage>
        <taxon>Bacteria</taxon>
        <taxon>Pseudomonadati</taxon>
        <taxon>Pseudomonadota</taxon>
        <taxon>Alphaproteobacteria</taxon>
        <taxon>Rhodobacterales</taxon>
        <taxon>Paracoccaceae</taxon>
        <taxon>Cereibacter</taxon>
    </lineage>
</organism>
<feature type="transmembrane region" description="Helical" evidence="7">
    <location>
        <begin position="433"/>
        <end position="452"/>
    </location>
</feature>
<dbReference type="Proteomes" id="UP000306340">
    <property type="component" value="Unassembled WGS sequence"/>
</dbReference>
<comment type="caution">
    <text evidence="10">The sequence shown here is derived from an EMBL/GenBank/DDBJ whole genome shotgun (WGS) entry which is preliminary data.</text>
</comment>
<dbReference type="GO" id="GO:0016887">
    <property type="term" value="F:ATP hydrolysis activity"/>
    <property type="evidence" value="ECO:0007669"/>
    <property type="project" value="InterPro"/>
</dbReference>
<dbReference type="Pfam" id="PF00664">
    <property type="entry name" value="ABC_membrane"/>
    <property type="match status" value="1"/>
</dbReference>
<feature type="transmembrane region" description="Helical" evidence="7">
    <location>
        <begin position="222"/>
        <end position="242"/>
    </location>
</feature>
<feature type="transmembrane region" description="Helical" evidence="7">
    <location>
        <begin position="298"/>
        <end position="321"/>
    </location>
</feature>
<keyword evidence="5 7" id="KW-1133">Transmembrane helix</keyword>
<evidence type="ECO:0000256" key="1">
    <source>
        <dbReference type="ARBA" id="ARBA00004651"/>
    </source>
</evidence>
<evidence type="ECO:0000259" key="9">
    <source>
        <dbReference type="PROSITE" id="PS50929"/>
    </source>
</evidence>
<dbReference type="InterPro" id="IPR003439">
    <property type="entry name" value="ABC_transporter-like_ATP-bd"/>
</dbReference>
<evidence type="ECO:0000256" key="7">
    <source>
        <dbReference type="SAM" id="Phobius"/>
    </source>
</evidence>
<name>A0A4U0YQU5_9RHOB</name>
<dbReference type="EMBL" id="SWAU01000270">
    <property type="protein sequence ID" value="TKA94850.1"/>
    <property type="molecule type" value="Genomic_DNA"/>
</dbReference>
<dbReference type="InterPro" id="IPR036640">
    <property type="entry name" value="ABC1_TM_sf"/>
</dbReference>
<proteinExistence type="predicted"/>
<dbReference type="Gene3D" id="1.20.1560.10">
    <property type="entry name" value="ABC transporter type 1, transmembrane domain"/>
    <property type="match status" value="1"/>
</dbReference>
<dbReference type="Pfam" id="PF00005">
    <property type="entry name" value="ABC_tran"/>
    <property type="match status" value="1"/>
</dbReference>
<protein>
    <submittedName>
        <fullName evidence="10">ATP-binding cassette domain-containing protein</fullName>
    </submittedName>
</protein>
<dbReference type="PROSITE" id="PS50929">
    <property type="entry name" value="ABC_TM1F"/>
    <property type="match status" value="1"/>
</dbReference>
<evidence type="ECO:0000259" key="8">
    <source>
        <dbReference type="PROSITE" id="PS50893"/>
    </source>
</evidence>
<evidence type="ECO:0000313" key="11">
    <source>
        <dbReference type="Proteomes" id="UP000306340"/>
    </source>
</evidence>
<dbReference type="InterPro" id="IPR027417">
    <property type="entry name" value="P-loop_NTPase"/>
</dbReference>
<dbReference type="GO" id="GO:0005886">
    <property type="term" value="C:plasma membrane"/>
    <property type="evidence" value="ECO:0007669"/>
    <property type="project" value="UniProtKB-SubCell"/>
</dbReference>
<comment type="subcellular location">
    <subcellularLocation>
        <location evidence="1">Cell membrane</location>
        <topology evidence="1">Multi-pass membrane protein</topology>
    </subcellularLocation>
</comment>
<keyword evidence="2 7" id="KW-0812">Transmembrane</keyword>
<evidence type="ECO:0000256" key="6">
    <source>
        <dbReference type="ARBA" id="ARBA00023136"/>
    </source>
</evidence>
<feature type="transmembrane region" description="Helical" evidence="7">
    <location>
        <begin position="190"/>
        <end position="216"/>
    </location>
</feature>
<feature type="transmembrane region" description="Helical" evidence="7">
    <location>
        <begin position="327"/>
        <end position="345"/>
    </location>
</feature>
<evidence type="ECO:0000313" key="10">
    <source>
        <dbReference type="EMBL" id="TKA94850.1"/>
    </source>
</evidence>
<keyword evidence="4 10" id="KW-0067">ATP-binding</keyword>
<dbReference type="GO" id="GO:0140359">
    <property type="term" value="F:ABC-type transporter activity"/>
    <property type="evidence" value="ECO:0007669"/>
    <property type="project" value="InterPro"/>
</dbReference>
<feature type="domain" description="ABC transporter" evidence="8">
    <location>
        <begin position="504"/>
        <end position="732"/>
    </location>
</feature>
<evidence type="ECO:0000256" key="5">
    <source>
        <dbReference type="ARBA" id="ARBA00022989"/>
    </source>
</evidence>
<dbReference type="InterPro" id="IPR003593">
    <property type="entry name" value="AAA+_ATPase"/>
</dbReference>
<dbReference type="PANTHER" id="PTHR24221:SF248">
    <property type="entry name" value="ABC TRANSPORTER TRANSMEMBRANE REGION"/>
    <property type="match status" value="1"/>
</dbReference>
<dbReference type="InterPro" id="IPR011527">
    <property type="entry name" value="ABC1_TM_dom"/>
</dbReference>
<dbReference type="SUPFAM" id="SSF90123">
    <property type="entry name" value="ABC transporter transmembrane region"/>
    <property type="match status" value="1"/>
</dbReference>
<dbReference type="InterPro" id="IPR039421">
    <property type="entry name" value="Type_1_exporter"/>
</dbReference>
<dbReference type="Gene3D" id="3.40.50.300">
    <property type="entry name" value="P-loop containing nucleotide triphosphate hydrolases"/>
    <property type="match status" value="1"/>
</dbReference>
<accession>A0A4U0YQU5</accession>
<evidence type="ECO:0000256" key="4">
    <source>
        <dbReference type="ARBA" id="ARBA00022840"/>
    </source>
</evidence>
<dbReference type="PANTHER" id="PTHR24221">
    <property type="entry name" value="ATP-BINDING CASSETTE SUB-FAMILY B"/>
    <property type="match status" value="1"/>
</dbReference>
<gene>
    <name evidence="10" type="ORF">FAZ78_20045</name>
</gene>
<sequence>MIPARVDSLAAGTPADAVTIDEAVQLFYARLRSANWTVQPEDEARALCFCLLIRRLDPTVHPRTVAAILQGAKGHAFDATTLVNVLASLGFRYLHVMIDPAALDRRVMPALVDPFGASPKVLYIEDDHLFLFEGRSGHHVPARGQLDPGDIFVFSRLIEEDQPTSRRMRAATGRTWFFALMWRFAPQIRVMLVIAMGLNLLSLAVPILILAVHALVVSTGNAGALGYLCLGAGLVIGVEFLLRRLRSSFATWMTARLDYLVGCASFEKLLNLPAATLEGAELSAQIARIKSFEAVRDFLTGPLMASAMELPMAALSLLLLYYLGGMLVLPVFGVMVALCVVIWVAQRQTAIAMRIAANESSLMQQFTLESFAKLESIRADGLGPRWLQRYRELSGREQMAMMRLGNIGIVAELVAHGLVGISTFLVLYTGAHLIWAGSIGTGVLIAAVTLQLRALAPLHATVGMVARLEQLRNAIAQIDELMGLDEEETAERRSIATFKLSGHLQFSGVALRYDSKAPLVFSGFSLDVAEGEVIGIFGPNGSGKSSLLKMPLGLVVPQLGGVRLGGFDIRQLNPADLREQISYVPQHVDLFSGTVAENLRICLPIARDSEIEQALDEAGALETVRQLPEGLQTVLDPARIAAVQPLLRDRIGLARALLRPAGLMLIDERPSAMLLAGLDEDLRRILARRRGERTILFVTHRTDFLRLADRVVALTGDGGAHVGPLDKIMSVL</sequence>
<keyword evidence="3" id="KW-0547">Nucleotide-binding</keyword>
<dbReference type="RefSeq" id="WP_136794086.1">
    <property type="nucleotide sequence ID" value="NZ_SWAU01000270.1"/>
</dbReference>
<dbReference type="SUPFAM" id="SSF52540">
    <property type="entry name" value="P-loop containing nucleoside triphosphate hydrolases"/>
    <property type="match status" value="1"/>
</dbReference>
<keyword evidence="6 7" id="KW-0472">Membrane</keyword>
<dbReference type="AlphaFoldDB" id="A0A4U0YQU5"/>
<dbReference type="GO" id="GO:0005524">
    <property type="term" value="F:ATP binding"/>
    <property type="evidence" value="ECO:0007669"/>
    <property type="project" value="UniProtKB-KW"/>
</dbReference>
<feature type="transmembrane region" description="Helical" evidence="7">
    <location>
        <begin position="404"/>
        <end position="427"/>
    </location>
</feature>
<reference evidence="10 11" key="1">
    <citation type="submission" date="2019-04" db="EMBL/GenBank/DDBJ databases">
        <title>Crypto-aerobic microbial life in anoxic (sulfidic) marine sediments.</title>
        <authorList>
            <person name="Bhattacharya S."/>
            <person name="Roy C."/>
            <person name="Mondal N."/>
            <person name="Sarkar J."/>
            <person name="Mandal S."/>
            <person name="Rameez M.J."/>
            <person name="Ghosh W."/>
        </authorList>
    </citation>
    <scope>NUCLEOTIDE SEQUENCE [LARGE SCALE GENOMIC DNA]</scope>
    <source>
        <strain evidence="10 11">SBBC</strain>
    </source>
</reference>
<dbReference type="SMART" id="SM00382">
    <property type="entry name" value="AAA"/>
    <property type="match status" value="1"/>
</dbReference>
<feature type="domain" description="ABC transmembrane type-1" evidence="9">
    <location>
        <begin position="190"/>
        <end position="470"/>
    </location>
</feature>